<keyword evidence="1" id="KW-1133">Transmembrane helix</keyword>
<proteinExistence type="predicted"/>
<dbReference type="eggNOG" id="ENOG502ZTDN">
    <property type="taxonomic scope" value="Bacteria"/>
</dbReference>
<evidence type="ECO:0000313" key="3">
    <source>
        <dbReference type="Proteomes" id="UP000011058"/>
    </source>
</evidence>
<keyword evidence="1" id="KW-0472">Membrane</keyword>
<reference evidence="2 3" key="1">
    <citation type="journal article" date="2012" name="J. Bacteriol.">
        <title>Genome Sequence of Fibrella aestuarina BUZ 2T, a Filamentous Marine Bacterium.</title>
        <authorList>
            <person name="Filippini M."/>
            <person name="Qi W."/>
            <person name="Blom J."/>
            <person name="Goesmann A."/>
            <person name="Smits T.H."/>
            <person name="Bagheri H.C."/>
        </authorList>
    </citation>
    <scope>NUCLEOTIDE SEQUENCE [LARGE SCALE GENOMIC DNA]</scope>
    <source>
        <strain evidence="3">BUZ 2T</strain>
    </source>
</reference>
<protein>
    <submittedName>
        <fullName evidence="2">Uncharacterized protein</fullName>
    </submittedName>
</protein>
<dbReference type="EMBL" id="HE796683">
    <property type="protein sequence ID" value="CCH00516.1"/>
    <property type="molecule type" value="Genomic_DNA"/>
</dbReference>
<dbReference type="STRING" id="1166018.FAES_2507"/>
<sequence>MDKYTLTALFYVIATIITVVGMKFGPSAQDGGPGLGDLILLAFTCIVLILAVLNVVWGFSRDNTYFILAAVHFLVLAAVLYTFFL</sequence>
<evidence type="ECO:0000313" key="2">
    <source>
        <dbReference type="EMBL" id="CCH00516.1"/>
    </source>
</evidence>
<dbReference type="HOGENOM" id="CLU_2507793_0_0_10"/>
<accession>I0K8R3</accession>
<feature type="transmembrane region" description="Helical" evidence="1">
    <location>
        <begin position="38"/>
        <end position="59"/>
    </location>
</feature>
<feature type="transmembrane region" description="Helical" evidence="1">
    <location>
        <begin position="6"/>
        <end position="26"/>
    </location>
</feature>
<keyword evidence="1" id="KW-0812">Transmembrane</keyword>
<dbReference type="KEGG" id="fae:FAES_2507"/>
<dbReference type="RefSeq" id="WP_015331615.1">
    <property type="nucleotide sequence ID" value="NC_020054.1"/>
</dbReference>
<evidence type="ECO:0000256" key="1">
    <source>
        <dbReference type="SAM" id="Phobius"/>
    </source>
</evidence>
<dbReference type="Proteomes" id="UP000011058">
    <property type="component" value="Chromosome"/>
</dbReference>
<name>I0K8R3_9BACT</name>
<gene>
    <name evidence="2" type="ORF">FAES_2507</name>
</gene>
<keyword evidence="3" id="KW-1185">Reference proteome</keyword>
<organism evidence="2 3">
    <name type="scientific">Fibrella aestuarina BUZ 2</name>
    <dbReference type="NCBI Taxonomy" id="1166018"/>
    <lineage>
        <taxon>Bacteria</taxon>
        <taxon>Pseudomonadati</taxon>
        <taxon>Bacteroidota</taxon>
        <taxon>Cytophagia</taxon>
        <taxon>Cytophagales</taxon>
        <taxon>Spirosomataceae</taxon>
        <taxon>Fibrella</taxon>
    </lineage>
</organism>
<feature type="transmembrane region" description="Helical" evidence="1">
    <location>
        <begin position="65"/>
        <end position="84"/>
    </location>
</feature>
<dbReference type="AlphaFoldDB" id="I0K8R3"/>